<dbReference type="RefSeq" id="WP_066134897.1">
    <property type="nucleotide sequence ID" value="NZ_CP014525.1"/>
</dbReference>
<dbReference type="EMBL" id="CP014525">
    <property type="protein sequence ID" value="AMW34863.1"/>
    <property type="molecule type" value="Genomic_DNA"/>
</dbReference>
<evidence type="ECO:0000313" key="2">
    <source>
        <dbReference type="Proteomes" id="UP000076066"/>
    </source>
</evidence>
<evidence type="ECO:0000313" key="1">
    <source>
        <dbReference type="EMBL" id="AMW34863.1"/>
    </source>
</evidence>
<keyword evidence="2" id="KW-1185">Reference proteome</keyword>
<dbReference type="KEGG" id="hjo:AY555_06380"/>
<reference evidence="1 2" key="1">
    <citation type="submission" date="2016-02" db="EMBL/GenBank/DDBJ databases">
        <title>Complete Genome of H5569, the type strain of the newly described species Haematospirillium jordaniae.</title>
        <authorList>
            <person name="Nicholson A.C."/>
            <person name="Humrighouse B.W."/>
            <person name="Loparov V."/>
            <person name="McQuiston J.R."/>
        </authorList>
    </citation>
    <scope>NUCLEOTIDE SEQUENCE [LARGE SCALE GENOMIC DNA]</scope>
    <source>
        <strain evidence="1 2">H5569</strain>
    </source>
</reference>
<dbReference type="GeneID" id="53316782"/>
<organism evidence="1 2">
    <name type="scientific">Haematospirillum jordaniae</name>
    <dbReference type="NCBI Taxonomy" id="1549855"/>
    <lineage>
        <taxon>Bacteria</taxon>
        <taxon>Pseudomonadati</taxon>
        <taxon>Pseudomonadota</taxon>
        <taxon>Alphaproteobacteria</taxon>
        <taxon>Rhodospirillales</taxon>
        <taxon>Novispirillaceae</taxon>
        <taxon>Haematospirillum</taxon>
    </lineage>
</organism>
<name>A0A143DF20_9PROT</name>
<dbReference type="AlphaFoldDB" id="A0A143DF20"/>
<sequence length="81" mass="9116">MGDVLMFNFSAFLNDKFHSPHEVVRLLRSYNVKASLQEAAVAKWFQRGTVPGAWFAVLLSYLELEEGAPVRLAKYIKGTPS</sequence>
<protein>
    <submittedName>
        <fullName evidence="1">Uncharacterized protein</fullName>
    </submittedName>
</protein>
<gene>
    <name evidence="1" type="ORF">AY555_06380</name>
</gene>
<accession>A0A143DF20</accession>
<dbReference type="STRING" id="1549855.AY555_06380"/>
<dbReference type="Proteomes" id="UP000076066">
    <property type="component" value="Chromosome"/>
</dbReference>
<proteinExistence type="predicted"/>